<organism evidence="1 2">
    <name type="scientific">Haoranjiania flava</name>
    <dbReference type="NCBI Taxonomy" id="1856322"/>
    <lineage>
        <taxon>Bacteria</taxon>
        <taxon>Pseudomonadati</taxon>
        <taxon>Bacteroidota</taxon>
        <taxon>Chitinophagia</taxon>
        <taxon>Chitinophagales</taxon>
        <taxon>Chitinophagaceae</taxon>
        <taxon>Haoranjiania</taxon>
    </lineage>
</organism>
<gene>
    <name evidence="1" type="ORF">OD355_07045</name>
</gene>
<keyword evidence="2" id="KW-1185">Reference proteome</keyword>
<dbReference type="Proteomes" id="UP001209317">
    <property type="component" value="Unassembled WGS sequence"/>
</dbReference>
<evidence type="ECO:0000313" key="1">
    <source>
        <dbReference type="EMBL" id="MCU7694267.1"/>
    </source>
</evidence>
<comment type="caution">
    <text evidence="1">The sequence shown here is derived from an EMBL/GenBank/DDBJ whole genome shotgun (WGS) entry which is preliminary data.</text>
</comment>
<dbReference type="Pfam" id="PF05258">
    <property type="entry name" value="DciA"/>
    <property type="match status" value="1"/>
</dbReference>
<dbReference type="EMBL" id="JAOTPL010000008">
    <property type="protein sequence ID" value="MCU7694267.1"/>
    <property type="molecule type" value="Genomic_DNA"/>
</dbReference>
<accession>A0AAE3ILC7</accession>
<reference evidence="1" key="1">
    <citation type="submission" date="2022-10" db="EMBL/GenBank/DDBJ databases">
        <authorList>
            <person name="Kim H.S."/>
            <person name="Kim J.-S."/>
            <person name="Suh M.K."/>
            <person name="Eom M.K."/>
            <person name="Lee J.-S."/>
        </authorList>
    </citation>
    <scope>NUCLEOTIDE SEQUENCE</scope>
    <source>
        <strain evidence="1">LIP-5</strain>
    </source>
</reference>
<name>A0AAE3ILC7_9BACT</name>
<dbReference type="RefSeq" id="WP_263037753.1">
    <property type="nucleotide sequence ID" value="NZ_JAOTPL010000008.1"/>
</dbReference>
<dbReference type="AlphaFoldDB" id="A0AAE3ILC7"/>
<dbReference type="InterPro" id="IPR007922">
    <property type="entry name" value="DciA-like"/>
</dbReference>
<protein>
    <submittedName>
        <fullName evidence="1">DUF721 domain-containing protein</fullName>
    </submittedName>
</protein>
<proteinExistence type="predicted"/>
<evidence type="ECO:0000313" key="2">
    <source>
        <dbReference type="Proteomes" id="UP001209317"/>
    </source>
</evidence>
<sequence>MAKVTSFGDAMKEMVSKKRALKNGLQTAKIEEVWQEVMGQAAKYTDKVQIIDRTLFISSSNGPFKNELFFQRNLIVERVNEAFGEKVIDKVVIN</sequence>